<dbReference type="AlphaFoldDB" id="A0A7J6B7C2"/>
<comment type="caution">
    <text evidence="2">The sequence shown here is derived from an EMBL/GenBank/DDBJ whole genome shotgun (WGS) entry which is preliminary data.</text>
</comment>
<protein>
    <submittedName>
        <fullName evidence="2">Uncharacterized protein</fullName>
    </submittedName>
</protein>
<evidence type="ECO:0000313" key="3">
    <source>
        <dbReference type="Proteomes" id="UP000593565"/>
    </source>
</evidence>
<feature type="region of interest" description="Disordered" evidence="1">
    <location>
        <begin position="72"/>
        <end position="115"/>
    </location>
</feature>
<keyword evidence="3" id="KW-1185">Reference proteome</keyword>
<feature type="compositionally biased region" description="Basic and acidic residues" evidence="1">
    <location>
        <begin position="72"/>
        <end position="81"/>
    </location>
</feature>
<reference evidence="2 3" key="1">
    <citation type="submission" date="2020-02" db="EMBL/GenBank/DDBJ databases">
        <title>A chromosome-scale genome assembly of the black bullhead catfish (Ameiurus melas).</title>
        <authorList>
            <person name="Wen M."/>
            <person name="Zham M."/>
            <person name="Cabau C."/>
            <person name="Klopp C."/>
            <person name="Donnadieu C."/>
            <person name="Roques C."/>
            <person name="Bouchez O."/>
            <person name="Lampietro C."/>
            <person name="Jouanno E."/>
            <person name="Herpin A."/>
            <person name="Louis A."/>
            <person name="Berthelot C."/>
            <person name="Parey E."/>
            <person name="Roest-Crollius H."/>
            <person name="Braasch I."/>
            <person name="Postlethwait J."/>
            <person name="Robinson-Rechavi M."/>
            <person name="Echchiki A."/>
            <person name="Begum T."/>
            <person name="Montfort J."/>
            <person name="Schartl M."/>
            <person name="Bobe J."/>
            <person name="Guiguen Y."/>
        </authorList>
    </citation>
    <scope>NUCLEOTIDE SEQUENCE [LARGE SCALE GENOMIC DNA]</scope>
    <source>
        <strain evidence="2">M_S1</strain>
        <tissue evidence="2">Blood</tissue>
    </source>
</reference>
<gene>
    <name evidence="2" type="ORF">AMELA_G00032070</name>
</gene>
<evidence type="ECO:0000313" key="2">
    <source>
        <dbReference type="EMBL" id="KAF4090994.1"/>
    </source>
</evidence>
<sequence length="115" mass="12541">MTAQESPPSEVESVKKTSRLLIGRSDPVSYFLAVFPSVFRFCTTLHLSETCCWFLTRIPPCVDVSRFEKPPYKPGRLEGGHAHSSIHPDGVAEKPEARGTGDEGSHTRSLVNGAG</sequence>
<dbReference type="Proteomes" id="UP000593565">
    <property type="component" value="Unassembled WGS sequence"/>
</dbReference>
<dbReference type="EMBL" id="JAAGNN010000003">
    <property type="protein sequence ID" value="KAF4090994.1"/>
    <property type="molecule type" value="Genomic_DNA"/>
</dbReference>
<accession>A0A7J6B7C2</accession>
<organism evidence="2 3">
    <name type="scientific">Ameiurus melas</name>
    <name type="common">Black bullhead</name>
    <name type="synonym">Silurus melas</name>
    <dbReference type="NCBI Taxonomy" id="219545"/>
    <lineage>
        <taxon>Eukaryota</taxon>
        <taxon>Metazoa</taxon>
        <taxon>Chordata</taxon>
        <taxon>Craniata</taxon>
        <taxon>Vertebrata</taxon>
        <taxon>Euteleostomi</taxon>
        <taxon>Actinopterygii</taxon>
        <taxon>Neopterygii</taxon>
        <taxon>Teleostei</taxon>
        <taxon>Ostariophysi</taxon>
        <taxon>Siluriformes</taxon>
        <taxon>Ictaluridae</taxon>
        <taxon>Ameiurus</taxon>
    </lineage>
</organism>
<feature type="compositionally biased region" description="Basic and acidic residues" evidence="1">
    <location>
        <begin position="90"/>
        <end position="106"/>
    </location>
</feature>
<evidence type="ECO:0000256" key="1">
    <source>
        <dbReference type="SAM" id="MobiDB-lite"/>
    </source>
</evidence>
<name>A0A7J6B7C2_AMEME</name>
<proteinExistence type="predicted"/>